<keyword evidence="1" id="KW-0694">RNA-binding</keyword>
<accession>A0ABQ8A145</accession>
<organism evidence="3 4">
    <name type="scientific">Brassica napus</name>
    <name type="common">Rape</name>
    <dbReference type="NCBI Taxonomy" id="3708"/>
    <lineage>
        <taxon>Eukaryota</taxon>
        <taxon>Viridiplantae</taxon>
        <taxon>Streptophyta</taxon>
        <taxon>Embryophyta</taxon>
        <taxon>Tracheophyta</taxon>
        <taxon>Spermatophyta</taxon>
        <taxon>Magnoliopsida</taxon>
        <taxon>eudicotyledons</taxon>
        <taxon>Gunneridae</taxon>
        <taxon>Pentapetalae</taxon>
        <taxon>rosids</taxon>
        <taxon>malvids</taxon>
        <taxon>Brassicales</taxon>
        <taxon>Brassicaceae</taxon>
        <taxon>Brassiceae</taxon>
        <taxon>Brassica</taxon>
    </lineage>
</organism>
<name>A0ABQ8A145_BRANA</name>
<evidence type="ECO:0000313" key="4">
    <source>
        <dbReference type="Proteomes" id="UP000824890"/>
    </source>
</evidence>
<dbReference type="Pfam" id="PF04759">
    <property type="entry name" value="DUF617"/>
    <property type="match status" value="1"/>
</dbReference>
<dbReference type="Gene3D" id="3.30.70.330">
    <property type="match status" value="1"/>
</dbReference>
<dbReference type="Pfam" id="PF00076">
    <property type="entry name" value="RRM_1"/>
    <property type="match status" value="1"/>
</dbReference>
<reference evidence="3 4" key="1">
    <citation type="submission" date="2021-05" db="EMBL/GenBank/DDBJ databases">
        <title>Genome Assembly of Synthetic Allotetraploid Brassica napus Reveals Homoeologous Exchanges between Subgenomes.</title>
        <authorList>
            <person name="Davis J.T."/>
        </authorList>
    </citation>
    <scope>NUCLEOTIDE SEQUENCE [LARGE SCALE GENOMIC DNA]</scope>
    <source>
        <strain evidence="4">cv. Da-Ae</strain>
        <tissue evidence="3">Seedling</tissue>
    </source>
</reference>
<dbReference type="InterPro" id="IPR000504">
    <property type="entry name" value="RRM_dom"/>
</dbReference>
<comment type="caution">
    <text evidence="3">The sequence shown here is derived from an EMBL/GenBank/DDBJ whole genome shotgun (WGS) entry which is preliminary data.</text>
</comment>
<dbReference type="SUPFAM" id="SSF54928">
    <property type="entry name" value="RNA-binding domain, RBD"/>
    <property type="match status" value="1"/>
</dbReference>
<evidence type="ECO:0000313" key="3">
    <source>
        <dbReference type="EMBL" id="KAH0885938.1"/>
    </source>
</evidence>
<dbReference type="Proteomes" id="UP000824890">
    <property type="component" value="Unassembled WGS sequence"/>
</dbReference>
<dbReference type="PROSITE" id="PS50102">
    <property type="entry name" value="RRM"/>
    <property type="match status" value="1"/>
</dbReference>
<dbReference type="PANTHER" id="PTHR31276:SF10">
    <property type="entry name" value="PROTEIN MIZU-KUSSEI 1-LIKE"/>
    <property type="match status" value="1"/>
</dbReference>
<feature type="domain" description="RRM" evidence="2">
    <location>
        <begin position="385"/>
        <end position="480"/>
    </location>
</feature>
<gene>
    <name evidence="3" type="ORF">HID58_062034</name>
</gene>
<dbReference type="NCBIfam" id="TIGR01570">
    <property type="entry name" value="A_thal_3588"/>
    <property type="match status" value="1"/>
</dbReference>
<dbReference type="PANTHER" id="PTHR31276">
    <property type="match status" value="1"/>
</dbReference>
<dbReference type="InterPro" id="IPR012677">
    <property type="entry name" value="Nucleotide-bd_a/b_plait_sf"/>
</dbReference>
<dbReference type="InterPro" id="IPR035979">
    <property type="entry name" value="RBD_domain_sf"/>
</dbReference>
<proteinExistence type="predicted"/>
<protein>
    <recommendedName>
        <fullName evidence="2">RRM domain-containing protein</fullName>
    </recommendedName>
</protein>
<dbReference type="EMBL" id="JAGKQM010000014">
    <property type="protein sequence ID" value="KAH0885938.1"/>
    <property type="molecule type" value="Genomic_DNA"/>
</dbReference>
<keyword evidence="4" id="KW-1185">Reference proteome</keyword>
<sequence length="484" mass="54594">MEFQSPVVTTVDCQNQVQSWRLLRSIIKLLIPTCNSTLVQELEKENPNLRSKNFYNDIKSRTSSFRSSSSLSSSTVTGTIFGYRKGKINFCIQTPRKSTNPELLLELAVPTTVLAREMRGGELRIVLERNNQEEEGDSVSSRPFWNMYCNGKRVGYARKRSPSKDDMAALTALSKVVVGAGLVTGKELGRFDDELMYLRASFRRVCGSKESESFHLIDPAGNIGQELSIFFVPSSCSHRMKSEKFVSFCSILASTSETMAEAGNQEGMDLSNLPVDMGIDSILGGDRSNQETTKLNSLPEDVMQLCIAPVPRYFYPWLISREVGNAISSPELFHKRCRGKLTEQVVYVLMANPVHKSPKFYILNPTKTPSLHIMIPGDPKQLEILTVLCSWVESPLILRRRRLSAMCKYGKVKSFRLVRHIGKGFAIALLYDLTSVGFEGASRGYAFVEYEPEKDMRRAYEDAHHSFIDGREIIVDYNRQQLMP</sequence>
<dbReference type="InterPro" id="IPR006460">
    <property type="entry name" value="MIZ1-like_pln"/>
</dbReference>
<evidence type="ECO:0000259" key="2">
    <source>
        <dbReference type="PROSITE" id="PS50102"/>
    </source>
</evidence>
<evidence type="ECO:0000256" key="1">
    <source>
        <dbReference type="PROSITE-ProRule" id="PRU00176"/>
    </source>
</evidence>
<dbReference type="CDD" id="cd22152">
    <property type="entry name" value="F-box_AtAFR-like"/>
    <property type="match status" value="1"/>
</dbReference>